<dbReference type="AlphaFoldDB" id="A0A157ZNH9"/>
<protein>
    <submittedName>
        <fullName evidence="3">Uncharacterized protein</fullName>
    </submittedName>
</protein>
<reference evidence="4" key="1">
    <citation type="submission" date="2016-01" db="EMBL/GenBank/DDBJ databases">
        <authorList>
            <person name="Peeters Charlotte."/>
        </authorList>
    </citation>
    <scope>NUCLEOTIDE SEQUENCE [LARGE SCALE GENOMIC DNA]</scope>
</reference>
<name>A0A157ZNH9_9BURK</name>
<sequence length="86" mass="9200">MKKIILCAAALMPLLAHAQWYGSQQQIGNNSYGSYSGPNGSSMNSSSTQIGNTTYTNQSYSDGQGHTTYSNTSSTRIGNTVYTNGY</sequence>
<accession>A0A157ZNH9</accession>
<evidence type="ECO:0000256" key="2">
    <source>
        <dbReference type="SAM" id="SignalP"/>
    </source>
</evidence>
<proteinExistence type="predicted"/>
<feature type="region of interest" description="Disordered" evidence="1">
    <location>
        <begin position="31"/>
        <end position="86"/>
    </location>
</feature>
<dbReference type="STRING" id="1777137.AWB76_00930"/>
<organism evidence="3 4">
    <name type="scientific">Caballeronia temeraria</name>
    <dbReference type="NCBI Taxonomy" id="1777137"/>
    <lineage>
        <taxon>Bacteria</taxon>
        <taxon>Pseudomonadati</taxon>
        <taxon>Pseudomonadota</taxon>
        <taxon>Betaproteobacteria</taxon>
        <taxon>Burkholderiales</taxon>
        <taxon>Burkholderiaceae</taxon>
        <taxon>Caballeronia</taxon>
    </lineage>
</organism>
<keyword evidence="4" id="KW-1185">Reference proteome</keyword>
<gene>
    <name evidence="3" type="ORF">AWB76_00930</name>
</gene>
<keyword evidence="2" id="KW-0732">Signal</keyword>
<dbReference type="Proteomes" id="UP000054624">
    <property type="component" value="Unassembled WGS sequence"/>
</dbReference>
<feature type="signal peptide" evidence="2">
    <location>
        <begin position="1"/>
        <end position="18"/>
    </location>
</feature>
<evidence type="ECO:0000313" key="3">
    <source>
        <dbReference type="EMBL" id="SAK46527.1"/>
    </source>
</evidence>
<evidence type="ECO:0000313" key="4">
    <source>
        <dbReference type="Proteomes" id="UP000054624"/>
    </source>
</evidence>
<feature type="chain" id="PRO_5007619673" evidence="2">
    <location>
        <begin position="19"/>
        <end position="86"/>
    </location>
</feature>
<dbReference type="RefSeq" id="WP_157696056.1">
    <property type="nucleotide sequence ID" value="NZ_FCOI02000002.1"/>
</dbReference>
<evidence type="ECO:0000256" key="1">
    <source>
        <dbReference type="SAM" id="MobiDB-lite"/>
    </source>
</evidence>
<dbReference type="EMBL" id="FCOI02000002">
    <property type="protein sequence ID" value="SAK46527.1"/>
    <property type="molecule type" value="Genomic_DNA"/>
</dbReference>
<dbReference type="OrthoDB" id="9939542at2"/>
<feature type="compositionally biased region" description="Polar residues" evidence="1">
    <location>
        <begin position="48"/>
        <end position="86"/>
    </location>
</feature>
<feature type="compositionally biased region" description="Low complexity" evidence="1">
    <location>
        <begin position="31"/>
        <end position="47"/>
    </location>
</feature>